<keyword evidence="2" id="KW-1185">Reference proteome</keyword>
<gene>
    <name evidence="1" type="ORF">PCON_06866</name>
</gene>
<dbReference type="Proteomes" id="UP000018144">
    <property type="component" value="Unassembled WGS sequence"/>
</dbReference>
<proteinExistence type="predicted"/>
<dbReference type="EMBL" id="HF935349">
    <property type="protein sequence ID" value="CCX07277.1"/>
    <property type="molecule type" value="Genomic_DNA"/>
</dbReference>
<accession>U4KYG1</accession>
<sequence>MNGVTSARSTYVRSLFPVIDSQLSLKMLASTCLTPNQCRVSCCRRRLPIVRNSSSLRAV</sequence>
<protein>
    <submittedName>
        <fullName evidence="1">Uncharacterized protein</fullName>
    </submittedName>
</protein>
<evidence type="ECO:0000313" key="2">
    <source>
        <dbReference type="Proteomes" id="UP000018144"/>
    </source>
</evidence>
<evidence type="ECO:0000313" key="1">
    <source>
        <dbReference type="EMBL" id="CCX07277.1"/>
    </source>
</evidence>
<dbReference type="AlphaFoldDB" id="U4KYG1"/>
<organism evidence="1 2">
    <name type="scientific">Pyronema omphalodes (strain CBS 100304)</name>
    <name type="common">Pyronema confluens</name>
    <dbReference type="NCBI Taxonomy" id="1076935"/>
    <lineage>
        <taxon>Eukaryota</taxon>
        <taxon>Fungi</taxon>
        <taxon>Dikarya</taxon>
        <taxon>Ascomycota</taxon>
        <taxon>Pezizomycotina</taxon>
        <taxon>Pezizomycetes</taxon>
        <taxon>Pezizales</taxon>
        <taxon>Pyronemataceae</taxon>
        <taxon>Pyronema</taxon>
    </lineage>
</organism>
<name>U4KYG1_PYROM</name>
<reference evidence="1 2" key="1">
    <citation type="journal article" date="2013" name="PLoS Genet.">
        <title>The genome and development-dependent transcriptomes of Pyronema confluens: a window into fungal evolution.</title>
        <authorList>
            <person name="Traeger S."/>
            <person name="Altegoer F."/>
            <person name="Freitag M."/>
            <person name="Gabaldon T."/>
            <person name="Kempken F."/>
            <person name="Kumar A."/>
            <person name="Marcet-Houben M."/>
            <person name="Poggeler S."/>
            <person name="Stajich J.E."/>
            <person name="Nowrousian M."/>
        </authorList>
    </citation>
    <scope>NUCLEOTIDE SEQUENCE [LARGE SCALE GENOMIC DNA]</scope>
    <source>
        <strain evidence="2">CBS 100304</strain>
        <tissue evidence="1">Vegetative mycelium</tissue>
    </source>
</reference>